<name>A0A9X3D5X0_9ACTN</name>
<proteinExistence type="predicted"/>
<dbReference type="RefSeq" id="WP_235723452.1">
    <property type="nucleotide sequence ID" value="NZ_JAPKFM010000015.1"/>
</dbReference>
<gene>
    <name evidence="3" type="ORF">OSB52_14525</name>
</gene>
<dbReference type="EMBL" id="JAPKFM010000015">
    <property type="protein sequence ID" value="MCX2965312.1"/>
    <property type="molecule type" value="Genomic_DNA"/>
</dbReference>
<reference evidence="3" key="1">
    <citation type="submission" date="2022-10" db="EMBL/GenBank/DDBJ databases">
        <title>WGS of marine actinomycetes from Thailand.</title>
        <authorList>
            <person name="Thawai C."/>
        </authorList>
    </citation>
    <scope>NUCLEOTIDE SEQUENCE</scope>
    <source>
        <strain evidence="3">SW21</strain>
    </source>
</reference>
<comment type="caution">
    <text evidence="3">The sequence shown here is derived from an EMBL/GenBank/DDBJ whole genome shotgun (WGS) entry which is preliminary data.</text>
</comment>
<feature type="domain" description="Excalibur calcium-binding" evidence="2">
    <location>
        <begin position="34"/>
        <end position="89"/>
    </location>
</feature>
<evidence type="ECO:0000313" key="3">
    <source>
        <dbReference type="EMBL" id="MCX2965312.1"/>
    </source>
</evidence>
<dbReference type="PROSITE" id="PS51318">
    <property type="entry name" value="TAT"/>
    <property type="match status" value="1"/>
</dbReference>
<dbReference type="InterPro" id="IPR006311">
    <property type="entry name" value="TAT_signal"/>
</dbReference>
<dbReference type="Pfam" id="PF05901">
    <property type="entry name" value="Excalibur"/>
    <property type="match status" value="1"/>
</dbReference>
<evidence type="ECO:0000313" key="4">
    <source>
        <dbReference type="Proteomes" id="UP001143347"/>
    </source>
</evidence>
<evidence type="ECO:0000259" key="2">
    <source>
        <dbReference type="Pfam" id="PF05901"/>
    </source>
</evidence>
<accession>A0A9X3D5X0</accession>
<keyword evidence="1" id="KW-0732">Signal</keyword>
<evidence type="ECO:0000256" key="1">
    <source>
        <dbReference type="SAM" id="SignalP"/>
    </source>
</evidence>
<protein>
    <submittedName>
        <fullName evidence="3">Excalibur calcium-binding domain-containing protein</fullName>
    </submittedName>
</protein>
<keyword evidence="4" id="KW-1185">Reference proteome</keyword>
<organism evidence="3 4">
    <name type="scientific">Gordonia aquimaris</name>
    <dbReference type="NCBI Taxonomy" id="2984863"/>
    <lineage>
        <taxon>Bacteria</taxon>
        <taxon>Bacillati</taxon>
        <taxon>Actinomycetota</taxon>
        <taxon>Actinomycetes</taxon>
        <taxon>Mycobacteriales</taxon>
        <taxon>Gordoniaceae</taxon>
        <taxon>Gordonia</taxon>
    </lineage>
</organism>
<dbReference type="AlphaFoldDB" id="A0A9X3D5X0"/>
<feature type="chain" id="PRO_5040938286" evidence="1">
    <location>
        <begin position="26"/>
        <end position="91"/>
    </location>
</feature>
<dbReference type="InterPro" id="IPR008613">
    <property type="entry name" value="Excalibur_Ca-bd_domain"/>
</dbReference>
<sequence length="91" mass="9446">MRCSRRTVAGMLGAAAMAVAPLAVAAPAQAVTVYSNCDELNVDYPHGVGQPGAVDHTSGTPVTDFAIDQAVYDANKSGRDRDKDGIACEQH</sequence>
<dbReference type="Proteomes" id="UP001143347">
    <property type="component" value="Unassembled WGS sequence"/>
</dbReference>
<feature type="signal peptide" evidence="1">
    <location>
        <begin position="1"/>
        <end position="25"/>
    </location>
</feature>